<reference evidence="7 8" key="1">
    <citation type="submission" date="2016-07" db="EMBL/GenBank/DDBJ databases">
        <title>Pervasive Adenine N6-methylation of Active Genes in Fungi.</title>
        <authorList>
            <consortium name="DOE Joint Genome Institute"/>
            <person name="Mondo S.J."/>
            <person name="Dannebaum R.O."/>
            <person name="Kuo R.C."/>
            <person name="Labutti K."/>
            <person name="Haridas S."/>
            <person name="Kuo A."/>
            <person name="Salamov A."/>
            <person name="Ahrendt S.R."/>
            <person name="Lipzen A."/>
            <person name="Sullivan W."/>
            <person name="Andreopoulos W.B."/>
            <person name="Clum A."/>
            <person name="Lindquist E."/>
            <person name="Daum C."/>
            <person name="Ramamoorthy G.K."/>
            <person name="Gryganskyi A."/>
            <person name="Culley D."/>
            <person name="Magnuson J.K."/>
            <person name="James T.Y."/>
            <person name="O'Malley M.A."/>
            <person name="Stajich J.E."/>
            <person name="Spatafora J.W."/>
            <person name="Visel A."/>
            <person name="Grigoriev I.V."/>
        </authorList>
    </citation>
    <scope>NUCLEOTIDE SEQUENCE [LARGE SCALE GENOMIC DNA]</scope>
    <source>
        <strain evidence="7 8">CBS 129021</strain>
    </source>
</reference>
<feature type="region of interest" description="Disordered" evidence="6">
    <location>
        <begin position="417"/>
        <end position="438"/>
    </location>
</feature>
<keyword evidence="3" id="KW-0238">DNA-binding</keyword>
<dbReference type="GO" id="GO:0000981">
    <property type="term" value="F:DNA-binding transcription factor activity, RNA polymerase II-specific"/>
    <property type="evidence" value="ECO:0007669"/>
    <property type="project" value="TreeGrafter"/>
</dbReference>
<dbReference type="EMBL" id="MCFJ01000002">
    <property type="protein sequence ID" value="ORY69850.1"/>
    <property type="molecule type" value="Genomic_DNA"/>
</dbReference>
<dbReference type="PANTHER" id="PTHR31845:SF21">
    <property type="entry name" value="REGULATORY PROTEIN LEU3"/>
    <property type="match status" value="1"/>
</dbReference>
<evidence type="ECO:0000313" key="7">
    <source>
        <dbReference type="EMBL" id="ORY69850.1"/>
    </source>
</evidence>
<comment type="subcellular location">
    <subcellularLocation>
        <location evidence="1">Nucleus</location>
    </subcellularLocation>
</comment>
<evidence type="ECO:0000313" key="8">
    <source>
        <dbReference type="Proteomes" id="UP000193689"/>
    </source>
</evidence>
<keyword evidence="8" id="KW-1185">Reference proteome</keyword>
<evidence type="ECO:0000256" key="1">
    <source>
        <dbReference type="ARBA" id="ARBA00004123"/>
    </source>
</evidence>
<evidence type="ECO:0000256" key="2">
    <source>
        <dbReference type="ARBA" id="ARBA00023015"/>
    </source>
</evidence>
<keyword evidence="5" id="KW-0539">Nucleus</keyword>
<dbReference type="GO" id="GO:0000976">
    <property type="term" value="F:transcription cis-regulatory region binding"/>
    <property type="evidence" value="ECO:0007669"/>
    <property type="project" value="TreeGrafter"/>
</dbReference>
<gene>
    <name evidence="7" type="ORF">BCR38DRAFT_333745</name>
</gene>
<dbReference type="STRING" id="1141098.A0A1Y2EE55"/>
<dbReference type="OrthoDB" id="2341546at2759"/>
<keyword evidence="2" id="KW-0805">Transcription regulation</keyword>
<accession>A0A1Y2EE55</accession>
<evidence type="ECO:0000256" key="3">
    <source>
        <dbReference type="ARBA" id="ARBA00023125"/>
    </source>
</evidence>
<keyword evidence="4" id="KW-0804">Transcription</keyword>
<proteinExistence type="predicted"/>
<dbReference type="RefSeq" id="XP_040719800.1">
    <property type="nucleotide sequence ID" value="XM_040855256.1"/>
</dbReference>
<evidence type="ECO:0000256" key="6">
    <source>
        <dbReference type="SAM" id="MobiDB-lite"/>
    </source>
</evidence>
<evidence type="ECO:0000256" key="4">
    <source>
        <dbReference type="ARBA" id="ARBA00023163"/>
    </source>
</evidence>
<dbReference type="AlphaFoldDB" id="A0A1Y2EE55"/>
<evidence type="ECO:0000256" key="5">
    <source>
        <dbReference type="ARBA" id="ARBA00023242"/>
    </source>
</evidence>
<feature type="non-terminal residue" evidence="7">
    <location>
        <position position="1"/>
    </location>
</feature>
<organism evidence="7 8">
    <name type="scientific">Pseudomassariella vexata</name>
    <dbReference type="NCBI Taxonomy" id="1141098"/>
    <lineage>
        <taxon>Eukaryota</taxon>
        <taxon>Fungi</taxon>
        <taxon>Dikarya</taxon>
        <taxon>Ascomycota</taxon>
        <taxon>Pezizomycotina</taxon>
        <taxon>Sordariomycetes</taxon>
        <taxon>Xylariomycetidae</taxon>
        <taxon>Amphisphaeriales</taxon>
        <taxon>Pseudomassariaceae</taxon>
        <taxon>Pseudomassariella</taxon>
    </lineage>
</organism>
<evidence type="ECO:0008006" key="9">
    <source>
        <dbReference type="Google" id="ProtNLM"/>
    </source>
</evidence>
<sequence length="469" mass="53082">TVEPSLPRALGSQPFSGPDIDYYFEKYFEHYHSYMPVVRQRDPNKCYESGNVLFWTIMLIACRCYAKNELVLPFLLENVRQLLFSAVTTIPLSMSSINALILASVWSFPDTRIANDPTAIFSGAIMNASLLLGIHTGKGHNPEFCFGIFQNNFTDEEAGYTWAGYNITAQRVSTSMGLPPVGCLFNQAVQNVIDGNTSFQVPSNFRVMLECQKFSNRLSKTMTVCMDETRGVSLHIVEQLEEEFDAIRRLICSERSDCLDRFNALMVQLEIQTYYLLPLPGHHAEGLKRNILRAYTTAQTVIRASLDLEQQLRFLKHLPQFYFRNILNATCIISKVVRSSYRDFVAIKDADQSITDAIAVFRGCMIVETDLPARLANILESVWSARQTKWHEEPVSAFSHRLGANVSFDCIRRWKNETDEARPKSQPPPAEGSDTAISLPGADPLANIDWSFMDDFDWNLDTNPLVPVP</sequence>
<dbReference type="Proteomes" id="UP000193689">
    <property type="component" value="Unassembled WGS sequence"/>
</dbReference>
<dbReference type="CDD" id="cd12148">
    <property type="entry name" value="fungal_TF_MHR"/>
    <property type="match status" value="1"/>
</dbReference>
<comment type="caution">
    <text evidence="7">The sequence shown here is derived from an EMBL/GenBank/DDBJ whole genome shotgun (WGS) entry which is preliminary data.</text>
</comment>
<name>A0A1Y2EE55_9PEZI</name>
<dbReference type="InParanoid" id="A0A1Y2EE55"/>
<dbReference type="GeneID" id="63771468"/>
<dbReference type="PANTHER" id="PTHR31845">
    <property type="entry name" value="FINGER DOMAIN PROTEIN, PUTATIVE-RELATED"/>
    <property type="match status" value="1"/>
</dbReference>
<dbReference type="InterPro" id="IPR051089">
    <property type="entry name" value="prtT"/>
</dbReference>
<protein>
    <recommendedName>
        <fullName evidence="9">Transcription factor domain-containing protein</fullName>
    </recommendedName>
</protein>
<dbReference type="GO" id="GO:0005634">
    <property type="term" value="C:nucleus"/>
    <property type="evidence" value="ECO:0007669"/>
    <property type="project" value="UniProtKB-SubCell"/>
</dbReference>